<accession>R7WDV3</accession>
<evidence type="ECO:0000313" key="1">
    <source>
        <dbReference type="EnsemblPlants" id="EMT18220"/>
    </source>
</evidence>
<reference evidence="1" key="1">
    <citation type="submission" date="2015-06" db="UniProtKB">
        <authorList>
            <consortium name="EnsemblPlants"/>
        </authorList>
    </citation>
    <scope>IDENTIFICATION</scope>
</reference>
<sequence length="277" mass="31862">MAKCLGRLGQMHRLRNKRKSRRGKSILCIQEKAKHFAKRDILVPNSGAAGHFHRNGAYQQRWTTVIGELEQAPEAAVNIDAQFCEEETRVYKGREISPQVSKLLTGKMNPRQPGWIVFGQCVDVCELSSKKHFFLMLTTCRVKQSTGVKKYMRLQFDSESEENYVEEMTRNILYECGLWSIPKLKRLRNTSHVLEANLVDMKPFAEVRDGLDRKTQEHPANAGSGDNVSVIYQEAGDPGLSFRFLQLFEDGAHLFLNCKEVKEQWYALLLEEIRIRV</sequence>
<protein>
    <submittedName>
        <fullName evidence="1">Uncharacterized protein</fullName>
    </submittedName>
</protein>
<organism evidence="1">
    <name type="scientific">Aegilops tauschii</name>
    <name type="common">Tausch's goatgrass</name>
    <name type="synonym">Aegilops squarrosa</name>
    <dbReference type="NCBI Taxonomy" id="37682"/>
    <lineage>
        <taxon>Eukaryota</taxon>
        <taxon>Viridiplantae</taxon>
        <taxon>Streptophyta</taxon>
        <taxon>Embryophyta</taxon>
        <taxon>Tracheophyta</taxon>
        <taxon>Spermatophyta</taxon>
        <taxon>Magnoliopsida</taxon>
        <taxon>Liliopsida</taxon>
        <taxon>Poales</taxon>
        <taxon>Poaceae</taxon>
        <taxon>BOP clade</taxon>
        <taxon>Pooideae</taxon>
        <taxon>Triticodae</taxon>
        <taxon>Triticeae</taxon>
        <taxon>Triticinae</taxon>
        <taxon>Aegilops</taxon>
    </lineage>
</organism>
<dbReference type="EnsemblPlants" id="EMT18220">
    <property type="protein sequence ID" value="EMT18220"/>
    <property type="gene ID" value="F775_25053"/>
</dbReference>
<dbReference type="AlphaFoldDB" id="R7WDV3"/>
<proteinExistence type="predicted"/>
<name>R7WDV3_AEGTA</name>